<feature type="domain" description="Polymerase nucleotidyl transferase" evidence="1">
    <location>
        <begin position="42"/>
        <end position="71"/>
    </location>
</feature>
<dbReference type="InterPro" id="IPR043519">
    <property type="entry name" value="NT_sf"/>
</dbReference>
<dbReference type="Proteomes" id="UP000072520">
    <property type="component" value="Unassembled WGS sequence"/>
</dbReference>
<accession>A0AB34VFS5</accession>
<proteinExistence type="predicted"/>
<evidence type="ECO:0000313" key="2">
    <source>
        <dbReference type="EMBL" id="KTS98553.1"/>
    </source>
</evidence>
<evidence type="ECO:0000259" key="1">
    <source>
        <dbReference type="Pfam" id="PF01909"/>
    </source>
</evidence>
<organism evidence="2 3">
    <name type="scientific">Pantoea stewartii</name>
    <dbReference type="NCBI Taxonomy" id="66269"/>
    <lineage>
        <taxon>Bacteria</taxon>
        <taxon>Pseudomonadati</taxon>
        <taxon>Pseudomonadota</taxon>
        <taxon>Gammaproteobacteria</taxon>
        <taxon>Enterobacterales</taxon>
        <taxon>Erwiniaceae</taxon>
        <taxon>Pantoea</taxon>
    </lineage>
</organism>
<dbReference type="InterPro" id="IPR002934">
    <property type="entry name" value="Polymerase_NTP_transf_dom"/>
</dbReference>
<dbReference type="RefSeq" id="WP_058707738.1">
    <property type="nucleotide sequence ID" value="NZ_LDSI01000010.1"/>
</dbReference>
<reference evidence="2 3" key="1">
    <citation type="journal article" date="2016" name="Front. Microbiol.">
        <title>Genomic Resource of Rice Seed Associated Bacteria.</title>
        <authorList>
            <person name="Midha S."/>
            <person name="Bansal K."/>
            <person name="Sharma S."/>
            <person name="Kumar N."/>
            <person name="Patil P.P."/>
            <person name="Chaudhry V."/>
            <person name="Patil P.B."/>
        </authorList>
    </citation>
    <scope>NUCLEOTIDE SEQUENCE [LARGE SCALE GENOMIC DNA]</scope>
    <source>
        <strain evidence="2 3">RSA13</strain>
    </source>
</reference>
<dbReference type="SUPFAM" id="SSF81301">
    <property type="entry name" value="Nucleotidyltransferase"/>
    <property type="match status" value="1"/>
</dbReference>
<dbReference type="AlphaFoldDB" id="A0AB34VFS5"/>
<gene>
    <name evidence="2" type="ORF">RSA13_08550</name>
</gene>
<name>A0AB34VFS5_9GAMM</name>
<dbReference type="Gene3D" id="3.30.460.10">
    <property type="entry name" value="Beta Polymerase, domain 2"/>
    <property type="match status" value="1"/>
</dbReference>
<sequence length="253" mass="28321">MALDAEGYIAVPPVTAFQPAFQAIVDDTIHQLRLTVGDDLHSLWLYGSVAFGTAVEGQSDLDVCLVFRHPLAPATRDSLAAVKERLTASHPVVSKIDVDKGTLSEVMDPNNLNTWGYWLKHHCRCLYGEDLSVRFNRFRPSKALARALNGDFTKVLDEYVAKLSCALPGRQQWQRAAARKVIRSTNMLRQDSDADWPATLAEHVSRFVLRYPDQEAAIAFFLAESYQPGASAREFISQLDAFRGWLVQQLEQS</sequence>
<dbReference type="Pfam" id="PF01909">
    <property type="entry name" value="NTP_transf_2"/>
    <property type="match status" value="1"/>
</dbReference>
<dbReference type="CDD" id="cd05403">
    <property type="entry name" value="NT_KNTase_like"/>
    <property type="match status" value="1"/>
</dbReference>
<dbReference type="GO" id="GO:0016779">
    <property type="term" value="F:nucleotidyltransferase activity"/>
    <property type="evidence" value="ECO:0007669"/>
    <property type="project" value="InterPro"/>
</dbReference>
<protein>
    <recommendedName>
        <fullName evidence="1">Polymerase nucleotidyl transferase domain-containing protein</fullName>
    </recommendedName>
</protein>
<dbReference type="EMBL" id="LDSI01000010">
    <property type="protein sequence ID" value="KTS98553.1"/>
    <property type="molecule type" value="Genomic_DNA"/>
</dbReference>
<comment type="caution">
    <text evidence="2">The sequence shown here is derived from an EMBL/GenBank/DDBJ whole genome shotgun (WGS) entry which is preliminary data.</text>
</comment>
<evidence type="ECO:0000313" key="3">
    <source>
        <dbReference type="Proteomes" id="UP000072520"/>
    </source>
</evidence>